<evidence type="ECO:0000313" key="1">
    <source>
        <dbReference type="EMBL" id="VFK19821.1"/>
    </source>
</evidence>
<reference evidence="1" key="1">
    <citation type="submission" date="2019-02" db="EMBL/GenBank/DDBJ databases">
        <authorList>
            <person name="Gruber-Vodicka R. H."/>
            <person name="Seah K. B. B."/>
        </authorList>
    </citation>
    <scope>NUCLEOTIDE SEQUENCE</scope>
    <source>
        <strain evidence="1">BECK_S313</strain>
    </source>
</reference>
<dbReference type="AlphaFoldDB" id="A0A450WS04"/>
<name>A0A450WS04_9GAMM</name>
<gene>
    <name evidence="1" type="ORF">BECKLPF1236B_GA0070989_11878</name>
</gene>
<dbReference type="EMBL" id="CAADFK010000187">
    <property type="protein sequence ID" value="VFK19821.1"/>
    <property type="molecule type" value="Genomic_DNA"/>
</dbReference>
<proteinExistence type="predicted"/>
<organism evidence="1">
    <name type="scientific">Candidatus Kentrum sp. LPFa</name>
    <dbReference type="NCBI Taxonomy" id="2126335"/>
    <lineage>
        <taxon>Bacteria</taxon>
        <taxon>Pseudomonadati</taxon>
        <taxon>Pseudomonadota</taxon>
        <taxon>Gammaproteobacteria</taxon>
        <taxon>Candidatus Kentrum</taxon>
    </lineage>
</organism>
<protein>
    <submittedName>
        <fullName evidence="1">Uncharacterized protein</fullName>
    </submittedName>
</protein>
<sequence length="90" mass="9695">MSIWHRFIERLRHVLLRGTRVRVAAGSTFSAPEATLINTRVGIDGNTNRVVLDGDTSITDALISVEGSDNSVRIGSGGRLTGNVPDSPFF</sequence>
<accession>A0A450WS04</accession>